<dbReference type="EMBL" id="JAWIIJ010000003">
    <property type="protein sequence ID" value="MDV2078216.1"/>
    <property type="molecule type" value="Genomic_DNA"/>
</dbReference>
<keyword evidence="1" id="KW-0812">Transmembrane</keyword>
<evidence type="ECO:0000313" key="2">
    <source>
        <dbReference type="EMBL" id="MDV2078216.1"/>
    </source>
</evidence>
<evidence type="ECO:0000256" key="1">
    <source>
        <dbReference type="SAM" id="Phobius"/>
    </source>
</evidence>
<organism evidence="2 3">
    <name type="scientific">Marinobacter xestospongiae</name>
    <dbReference type="NCBI Taxonomy" id="994319"/>
    <lineage>
        <taxon>Bacteria</taxon>
        <taxon>Pseudomonadati</taxon>
        <taxon>Pseudomonadota</taxon>
        <taxon>Gammaproteobacteria</taxon>
        <taxon>Pseudomonadales</taxon>
        <taxon>Marinobacteraceae</taxon>
        <taxon>Marinobacter</taxon>
    </lineage>
</organism>
<dbReference type="Proteomes" id="UP001269819">
    <property type="component" value="Unassembled WGS sequence"/>
</dbReference>
<keyword evidence="3" id="KW-1185">Reference proteome</keyword>
<protein>
    <submittedName>
        <fullName evidence="2">Uncharacterized protein</fullName>
    </submittedName>
</protein>
<keyword evidence="1" id="KW-1133">Transmembrane helix</keyword>
<keyword evidence="1" id="KW-0472">Membrane</keyword>
<accession>A0ABU3VWV1</accession>
<sequence>MIESGASIVIKSFQPFAGAKNMTVYAVLVGVFLGLTSMVSVANPREDIPVFFDMATWEKERLTAAIDADFMTSEVLAQLVGPEGEFLGYIGSDYYRLHIGFTEVHPVEEAEARVLVSGYLRKGALHCNLEGTIHVEHSHDLKRLDYGVDNEYRNSGISRQGIVFGSFSLKTMGAENCAGTLRGRHRVTWMLMENGSITRNDVGNDRYLRGDNLYAGVWMRELSDYALDANWGEFRIPFARPELDIGAAEFSVNPEYLDYGWQ</sequence>
<comment type="caution">
    <text evidence="2">The sequence shown here is derived from an EMBL/GenBank/DDBJ whole genome shotgun (WGS) entry which is preliminary data.</text>
</comment>
<gene>
    <name evidence="2" type="ORF">RYS15_05945</name>
</gene>
<evidence type="ECO:0000313" key="3">
    <source>
        <dbReference type="Proteomes" id="UP001269819"/>
    </source>
</evidence>
<proteinExistence type="predicted"/>
<name>A0ABU3VWV1_9GAMM</name>
<reference evidence="2 3" key="1">
    <citation type="submission" date="2023-10" db="EMBL/GenBank/DDBJ databases">
        <title>Characteristics and mechanism of a salt-tolerant marine origin heterotrophic nitrifying- aerobic denitrifying bacteria Marinobacter xestospongiae HN1.</title>
        <authorList>
            <person name="Qi R."/>
        </authorList>
    </citation>
    <scope>NUCLEOTIDE SEQUENCE [LARGE SCALE GENOMIC DNA]</scope>
    <source>
        <strain evidence="2 3">HN1</strain>
    </source>
</reference>
<feature type="transmembrane region" description="Helical" evidence="1">
    <location>
        <begin position="22"/>
        <end position="42"/>
    </location>
</feature>
<dbReference type="RefSeq" id="WP_316973026.1">
    <property type="nucleotide sequence ID" value="NZ_JAWIIJ010000003.1"/>
</dbReference>